<dbReference type="InterPro" id="IPR037165">
    <property type="entry name" value="AldOxase/xan_DH_Mopterin-bd_sf"/>
</dbReference>
<dbReference type="PANTHER" id="PTHR11908:SF132">
    <property type="entry name" value="ALDEHYDE OXIDASE 1-RELATED"/>
    <property type="match status" value="1"/>
</dbReference>
<name>A0A381NLN2_9ZZZZ</name>
<keyword evidence="2" id="KW-0560">Oxidoreductase</keyword>
<evidence type="ECO:0000256" key="2">
    <source>
        <dbReference type="ARBA" id="ARBA00023002"/>
    </source>
</evidence>
<dbReference type="SMART" id="SM01008">
    <property type="entry name" value="Ald_Xan_dh_C"/>
    <property type="match status" value="1"/>
</dbReference>
<dbReference type="GO" id="GO:0005506">
    <property type="term" value="F:iron ion binding"/>
    <property type="evidence" value="ECO:0007669"/>
    <property type="project" value="InterPro"/>
</dbReference>
<dbReference type="EMBL" id="UINC01000444">
    <property type="protein sequence ID" value="SUZ55511.1"/>
    <property type="molecule type" value="Genomic_DNA"/>
</dbReference>
<feature type="domain" description="Aldehyde oxidase/xanthine dehydrogenase a/b hammerhead" evidence="3">
    <location>
        <begin position="1"/>
        <end position="106"/>
    </location>
</feature>
<dbReference type="PANTHER" id="PTHR11908">
    <property type="entry name" value="XANTHINE DEHYDROGENASE"/>
    <property type="match status" value="1"/>
</dbReference>
<dbReference type="Pfam" id="PF02738">
    <property type="entry name" value="MoCoBD_1"/>
    <property type="match status" value="1"/>
</dbReference>
<keyword evidence="1" id="KW-0500">Molybdenum</keyword>
<dbReference type="Pfam" id="PF01315">
    <property type="entry name" value="Ald_Xan_dh_C"/>
    <property type="match status" value="1"/>
</dbReference>
<dbReference type="Gene3D" id="3.30.365.10">
    <property type="entry name" value="Aldehyde oxidase/xanthine dehydrogenase, molybdopterin binding domain"/>
    <property type="match status" value="4"/>
</dbReference>
<evidence type="ECO:0000256" key="1">
    <source>
        <dbReference type="ARBA" id="ARBA00022505"/>
    </source>
</evidence>
<accession>A0A381NLN2</accession>
<dbReference type="SUPFAM" id="SSF54665">
    <property type="entry name" value="CO dehydrogenase molybdoprotein N-domain-like"/>
    <property type="match status" value="1"/>
</dbReference>
<organism evidence="4">
    <name type="scientific">marine metagenome</name>
    <dbReference type="NCBI Taxonomy" id="408172"/>
    <lineage>
        <taxon>unclassified sequences</taxon>
        <taxon>metagenomes</taxon>
        <taxon>ecological metagenomes</taxon>
    </lineage>
</organism>
<evidence type="ECO:0000313" key="4">
    <source>
        <dbReference type="EMBL" id="SUZ55511.1"/>
    </source>
</evidence>
<dbReference type="InterPro" id="IPR016208">
    <property type="entry name" value="Ald_Oxase/xanthine_DH-like"/>
</dbReference>
<gene>
    <name evidence="4" type="ORF">METZ01_LOCUS8365</name>
</gene>
<evidence type="ECO:0000259" key="3">
    <source>
        <dbReference type="SMART" id="SM01008"/>
    </source>
</evidence>
<protein>
    <recommendedName>
        <fullName evidence="3">Aldehyde oxidase/xanthine dehydrogenase a/b hammerhead domain-containing protein</fullName>
    </recommendedName>
</protein>
<dbReference type="InterPro" id="IPR008274">
    <property type="entry name" value="AldOxase/xan_DH_MoCoBD1"/>
</dbReference>
<dbReference type="InterPro" id="IPR046867">
    <property type="entry name" value="AldOxase/xan_DH_MoCoBD2"/>
</dbReference>
<dbReference type="AlphaFoldDB" id="A0A381NLN2"/>
<dbReference type="GO" id="GO:0016491">
    <property type="term" value="F:oxidoreductase activity"/>
    <property type="evidence" value="ECO:0007669"/>
    <property type="project" value="UniProtKB-KW"/>
</dbReference>
<dbReference type="Gene3D" id="3.90.1170.50">
    <property type="entry name" value="Aldehyde oxidase/xanthine dehydrogenase, a/b hammerhead"/>
    <property type="match status" value="1"/>
</dbReference>
<dbReference type="SUPFAM" id="SSF56003">
    <property type="entry name" value="Molybdenum cofactor-binding domain"/>
    <property type="match status" value="1"/>
</dbReference>
<proteinExistence type="predicted"/>
<reference evidence="4" key="1">
    <citation type="submission" date="2018-05" db="EMBL/GenBank/DDBJ databases">
        <authorList>
            <person name="Lanie J.A."/>
            <person name="Ng W.-L."/>
            <person name="Kazmierczak K.M."/>
            <person name="Andrzejewski T.M."/>
            <person name="Davidsen T.M."/>
            <person name="Wayne K.J."/>
            <person name="Tettelin H."/>
            <person name="Glass J.I."/>
            <person name="Rusch D."/>
            <person name="Podicherti R."/>
            <person name="Tsui H.-C.T."/>
            <person name="Winkler M.E."/>
        </authorList>
    </citation>
    <scope>NUCLEOTIDE SEQUENCE</scope>
</reference>
<dbReference type="Pfam" id="PF20256">
    <property type="entry name" value="MoCoBD_2"/>
    <property type="match status" value="2"/>
</dbReference>
<dbReference type="InterPro" id="IPR036856">
    <property type="entry name" value="Ald_Oxase/Xan_DH_a/b_sf"/>
</dbReference>
<dbReference type="InterPro" id="IPR000674">
    <property type="entry name" value="Ald_Oxase/Xan_DH_a/b"/>
</dbReference>
<sequence length="680" mass="74357">MLYGRVLRSPYPHARIVSIDTREAARLPGVQTIITNEDAQVVWGAGSVNGGRQYNDPTKEATLHHRYIFNNPVRFVGDSVAAVAATDRHIAEEALSLIEVEYEELPFVLEPEEALEDDAPQIWPEGNLCPDFGGNIAPMISDVGDVDAGFNESDQIFEERYETGFIHNAQMEPRCSLASWEGDKLTLYTPSQGISNCRHDTARDLGLEDHQVRVITKYMGGGFGNKNQNQDADLVAATLSRRSGAPVMVEFSRREDWLGVHGRWPTVQYYKVGVKDDGTVTAMQMRAYSGMGPYRKNSGGISGMDAYACPNRYREINPVYTNRTTSGNFRAPSEPHGFYGVESMMDEVAYKLGMDPVEFTLKNMRRPTEDRPFTNYSLDEVIETGARQFNWQARRRVTPGSDEGPIKRGAGFSFMMFRSGLGTSSAIVRVNADEEYTLFVGVTDIGPGAKTTMGMIAAEALGVPLSQVEVVSGDTDRCPYSVGESGSRTTIMTGYAVVQAAENLKQQIISRGMPAGRDVLIGSATPIPSTDGKIRQCFGAHFVEVEVDSRVGSTRILKYTTVHESGRIINPTTARDQIRGATIQGIGQALHENLLYDDATGQPLTPGYYRARHLTHLDIPDIEVHFIEVDDGYGPFGAKTAGEAGIILAPAAVANAIANATGKRMTSLPITRDKILGAMA</sequence>